<dbReference type="PANTHER" id="PTHR14003">
    <property type="entry name" value="TRANSCRIPTIONAL REPRESSOR PROTEIN YY"/>
    <property type="match status" value="1"/>
</dbReference>
<dbReference type="Pfam" id="PF00096">
    <property type="entry name" value="zf-C2H2"/>
    <property type="match status" value="10"/>
</dbReference>
<dbReference type="InterPro" id="IPR036236">
    <property type="entry name" value="Znf_C2H2_sf"/>
</dbReference>
<feature type="domain" description="C2H2-type" evidence="7">
    <location>
        <begin position="577"/>
        <end position="604"/>
    </location>
</feature>
<comment type="caution">
    <text evidence="8">The sequence shown here is derived from an EMBL/GenBank/DDBJ whole genome shotgun (WGS) entry which is preliminary data.</text>
</comment>
<feature type="domain" description="C2H2-type" evidence="7">
    <location>
        <begin position="605"/>
        <end position="632"/>
    </location>
</feature>
<dbReference type="SMART" id="SM00355">
    <property type="entry name" value="ZnF_C2H2"/>
    <property type="match status" value="11"/>
</dbReference>
<evidence type="ECO:0000256" key="2">
    <source>
        <dbReference type="ARBA" id="ARBA00022737"/>
    </source>
</evidence>
<evidence type="ECO:0000256" key="4">
    <source>
        <dbReference type="ARBA" id="ARBA00022833"/>
    </source>
</evidence>
<proteinExistence type="predicted"/>
<feature type="domain" description="C2H2-type" evidence="7">
    <location>
        <begin position="773"/>
        <end position="800"/>
    </location>
</feature>
<keyword evidence="5" id="KW-0539">Nucleus</keyword>
<evidence type="ECO:0000313" key="8">
    <source>
        <dbReference type="EMBL" id="KAJ4425680.1"/>
    </source>
</evidence>
<keyword evidence="9" id="KW-1185">Reference proteome</keyword>
<organism evidence="8 9">
    <name type="scientific">Periplaneta americana</name>
    <name type="common">American cockroach</name>
    <name type="synonym">Blatta americana</name>
    <dbReference type="NCBI Taxonomy" id="6978"/>
    <lineage>
        <taxon>Eukaryota</taxon>
        <taxon>Metazoa</taxon>
        <taxon>Ecdysozoa</taxon>
        <taxon>Arthropoda</taxon>
        <taxon>Hexapoda</taxon>
        <taxon>Insecta</taxon>
        <taxon>Pterygota</taxon>
        <taxon>Neoptera</taxon>
        <taxon>Polyneoptera</taxon>
        <taxon>Dictyoptera</taxon>
        <taxon>Blattodea</taxon>
        <taxon>Blattoidea</taxon>
        <taxon>Blattidae</taxon>
        <taxon>Blattinae</taxon>
        <taxon>Periplaneta</taxon>
    </lineage>
</organism>
<dbReference type="SUPFAM" id="SSF57667">
    <property type="entry name" value="beta-beta-alpha zinc fingers"/>
    <property type="match status" value="6"/>
</dbReference>
<keyword evidence="1" id="KW-0479">Metal-binding</keyword>
<dbReference type="EMBL" id="JAJSOF020000042">
    <property type="protein sequence ID" value="KAJ4425680.1"/>
    <property type="molecule type" value="Genomic_DNA"/>
</dbReference>
<accession>A0ABQ8RVH2</accession>
<dbReference type="PANTHER" id="PTHR14003:SF23">
    <property type="entry name" value="ZINC FINGER PROTEIN 143"/>
    <property type="match status" value="1"/>
</dbReference>
<feature type="domain" description="C2H2-type" evidence="7">
    <location>
        <begin position="801"/>
        <end position="828"/>
    </location>
</feature>
<feature type="domain" description="C2H2-type" evidence="7">
    <location>
        <begin position="633"/>
        <end position="660"/>
    </location>
</feature>
<keyword evidence="3 6" id="KW-0863">Zinc-finger</keyword>
<dbReference type="PROSITE" id="PS00028">
    <property type="entry name" value="ZINC_FINGER_C2H2_1"/>
    <property type="match status" value="10"/>
</dbReference>
<evidence type="ECO:0000259" key="7">
    <source>
        <dbReference type="PROSITE" id="PS50157"/>
    </source>
</evidence>
<name>A0ABQ8RVH2_PERAM</name>
<dbReference type="InterPro" id="IPR013087">
    <property type="entry name" value="Znf_C2H2_type"/>
</dbReference>
<dbReference type="PROSITE" id="PS50157">
    <property type="entry name" value="ZINC_FINGER_C2H2_2"/>
    <property type="match status" value="11"/>
</dbReference>
<sequence length="858" mass="98189">MNVIKMEPEVDPLAVQTTDNTDIELKQHLSENKVLRKIFGAKRDEVTGEWRKLHNTELQAFYSSPDIIRNLKSRRLRWAGHVARMGESRNAYRVLVGRPEGKRPLGRPRRRWEDNIKMDLREEGNLLDANVTGIKMECMDHSDDLKLEIAFEQTAVSIGSPIVKTEAEERNISNMGGLKTECVDPSCDLTSDVNAEDTQVPFCFAVVKCEVEDTPNSVNSPVLKSEVDGDLLGVDRVHQEQNVEVSSEEDEVLTESIKENVEEERNWPPYPIISWLSSLISDALLMSLVRFKPVFGQLTKQQKKISRINLLAGSHVPSIIRYDLMYWGNGTKIGSVLILQKKAIINLCYNLSYITDEDMSNKTSKFIKITGVINSVFKSSHVQKHTRLKVYKTLARPVLTYGSEAWTIRKANDQRLTTAEMRFMRRTAGCSLLEHRKNVDILQELKMDPVVNFVQQYRHQWKKHAERMDRTRWPKQILTYVPRGKRKLGRPRKRWHETVTDPAGSNTIVDNLQKSVSEEHTSNEEDKLIQCGSQRLDGSNITDISDNSIKCNICNEVFVTPKCLKLHSFIHATKKSFKCDVCGKCFSESSILNRHTRIHTGERPFRCEFCGKGFSDSGHLKIHFRLHTGERPFKCDECGKCFSAKALLKRHARIHTGERPFKCEICGKCFSESGNLKIHSRLHTGERPFKCDACGKCFSMNTVLKRHARIHTGERPFKCNVCGKCFSESCNLKIHSRLHTGETPFKCDECGMCFSMKPVLKRHALKHVGESPFKCDVCGKCFSESCHLKNHFRIHTGEKPFKCDICGWCFSMKAVLKRHARIHTGEKPFKCDICGKCFSESGNLKIHFRLHTGKRPFK</sequence>
<evidence type="ECO:0000313" key="9">
    <source>
        <dbReference type="Proteomes" id="UP001148838"/>
    </source>
</evidence>
<evidence type="ECO:0000256" key="6">
    <source>
        <dbReference type="PROSITE-ProRule" id="PRU00042"/>
    </source>
</evidence>
<feature type="domain" description="C2H2-type" evidence="7">
    <location>
        <begin position="829"/>
        <end position="856"/>
    </location>
</feature>
<feature type="domain" description="C2H2-type" evidence="7">
    <location>
        <begin position="689"/>
        <end position="716"/>
    </location>
</feature>
<feature type="domain" description="C2H2-type" evidence="7">
    <location>
        <begin position="661"/>
        <end position="688"/>
    </location>
</feature>
<evidence type="ECO:0000256" key="3">
    <source>
        <dbReference type="ARBA" id="ARBA00022771"/>
    </source>
</evidence>
<feature type="domain" description="C2H2-type" evidence="7">
    <location>
        <begin position="549"/>
        <end position="576"/>
    </location>
</feature>
<dbReference type="Gene3D" id="3.30.160.60">
    <property type="entry name" value="Classic Zinc Finger"/>
    <property type="match status" value="10"/>
</dbReference>
<dbReference type="Proteomes" id="UP001148838">
    <property type="component" value="Unassembled WGS sequence"/>
</dbReference>
<feature type="domain" description="C2H2-type" evidence="7">
    <location>
        <begin position="717"/>
        <end position="744"/>
    </location>
</feature>
<gene>
    <name evidence="8" type="ORF">ANN_27876</name>
</gene>
<keyword evidence="2" id="KW-0677">Repeat</keyword>
<feature type="domain" description="C2H2-type" evidence="7">
    <location>
        <begin position="745"/>
        <end position="772"/>
    </location>
</feature>
<keyword evidence="4" id="KW-0862">Zinc</keyword>
<protein>
    <recommendedName>
        <fullName evidence="7">C2H2-type domain-containing protein</fullName>
    </recommendedName>
</protein>
<reference evidence="8 9" key="1">
    <citation type="journal article" date="2022" name="Allergy">
        <title>Genome assembly and annotation of Periplaneta americana reveal a comprehensive cockroach allergen profile.</title>
        <authorList>
            <person name="Wang L."/>
            <person name="Xiong Q."/>
            <person name="Saelim N."/>
            <person name="Wang L."/>
            <person name="Nong W."/>
            <person name="Wan A.T."/>
            <person name="Shi M."/>
            <person name="Liu X."/>
            <person name="Cao Q."/>
            <person name="Hui J.H.L."/>
            <person name="Sookrung N."/>
            <person name="Leung T.F."/>
            <person name="Tungtrongchitr A."/>
            <person name="Tsui S.K.W."/>
        </authorList>
    </citation>
    <scope>NUCLEOTIDE SEQUENCE [LARGE SCALE GENOMIC DNA]</scope>
    <source>
        <strain evidence="8">PWHHKU_190912</strain>
    </source>
</reference>
<evidence type="ECO:0000256" key="1">
    <source>
        <dbReference type="ARBA" id="ARBA00022723"/>
    </source>
</evidence>
<evidence type="ECO:0000256" key="5">
    <source>
        <dbReference type="ARBA" id="ARBA00023242"/>
    </source>
</evidence>